<evidence type="ECO:0000259" key="1">
    <source>
        <dbReference type="Pfam" id="PF05709"/>
    </source>
</evidence>
<dbReference type="OrthoDB" id="2194642at2"/>
<reference evidence="3 4" key="1">
    <citation type="submission" date="2019-04" db="EMBL/GenBank/DDBJ databases">
        <title>Bacillus caeni sp. nov., a bacterium isolated from mangrove sediment.</title>
        <authorList>
            <person name="Huang H."/>
            <person name="Mo K."/>
            <person name="Hu Y."/>
        </authorList>
    </citation>
    <scope>NUCLEOTIDE SEQUENCE [LARGE SCALE GENOMIC DNA]</scope>
    <source>
        <strain evidence="3 4">HB172195</strain>
    </source>
</reference>
<name>A0A5R9FDK9_9BACL</name>
<keyword evidence="4" id="KW-1185">Reference proteome</keyword>
<dbReference type="InterPro" id="IPR054738">
    <property type="entry name" value="Siphovirus-type_tail_C"/>
</dbReference>
<feature type="domain" description="Siphovirus-type tail component RIFT-related" evidence="1">
    <location>
        <begin position="35"/>
        <end position="129"/>
    </location>
</feature>
<protein>
    <submittedName>
        <fullName evidence="3">Phage tail family protein</fullName>
    </submittedName>
</protein>
<organism evidence="3 4">
    <name type="scientific">Exobacillus caeni</name>
    <dbReference type="NCBI Taxonomy" id="2574798"/>
    <lineage>
        <taxon>Bacteria</taxon>
        <taxon>Bacillati</taxon>
        <taxon>Bacillota</taxon>
        <taxon>Bacilli</taxon>
        <taxon>Bacillales</taxon>
        <taxon>Guptibacillaceae</taxon>
        <taxon>Exobacillus</taxon>
    </lineage>
</organism>
<evidence type="ECO:0000313" key="4">
    <source>
        <dbReference type="Proteomes" id="UP000308230"/>
    </source>
</evidence>
<accession>A0A5R9FDK9</accession>
<dbReference type="AlphaFoldDB" id="A0A5R9FDK9"/>
<dbReference type="Gene3D" id="2.40.30.200">
    <property type="match status" value="1"/>
</dbReference>
<evidence type="ECO:0000313" key="3">
    <source>
        <dbReference type="EMBL" id="TLS37735.1"/>
    </source>
</evidence>
<dbReference type="InterPro" id="IPR006520">
    <property type="entry name" value="Dit_BPSPP_N"/>
</dbReference>
<dbReference type="Gene3D" id="2.60.120.860">
    <property type="match status" value="1"/>
</dbReference>
<proteinExistence type="predicted"/>
<dbReference type="Pfam" id="PF22768">
    <property type="entry name" value="SPP1_Dit"/>
    <property type="match status" value="1"/>
</dbReference>
<dbReference type="InterPro" id="IPR008841">
    <property type="entry name" value="Siphovirus-type_tail_N"/>
</dbReference>
<dbReference type="RefSeq" id="WP_138125102.1">
    <property type="nucleotide sequence ID" value="NZ_SWLG01000005.1"/>
</dbReference>
<dbReference type="Pfam" id="PF05709">
    <property type="entry name" value="Sipho_tail"/>
    <property type="match status" value="1"/>
</dbReference>
<dbReference type="Proteomes" id="UP000308230">
    <property type="component" value="Unassembled WGS sequence"/>
</dbReference>
<dbReference type="NCBIfam" id="TIGR01633">
    <property type="entry name" value="phi3626_gp14_N"/>
    <property type="match status" value="1"/>
</dbReference>
<gene>
    <name evidence="3" type="ORF">FCL54_07890</name>
</gene>
<dbReference type="EMBL" id="SWLG01000005">
    <property type="protein sequence ID" value="TLS37735.1"/>
    <property type="molecule type" value="Genomic_DNA"/>
</dbReference>
<sequence>MKSELNFHIKYQNGSVVDMHDDLGLWVNSFRISSPDAKRTFKEVPGMDGAYLSNSKMGVRKVTISFEVETDSVIELDDLKHTIFGVFYSKEPYRIIRDIKPDWEIYAVQDGEYDFDIITSSDGEFTIELSMPDPYIYSVEKTQIIDTAGVSSVTLPSVFSEQMMANATNTDSPFMAEITFKAAASEYVLKHVQSGKYIRLLFDFAVNDKVTIYSNWKNENGQKVRKILLNGNRKMTMLDIPNSDFFYLQPGENAFEVPPIDQVETKLIFRERWI</sequence>
<feature type="domain" description="Siphovirus-type tail component C-terminal" evidence="2">
    <location>
        <begin position="169"/>
        <end position="273"/>
    </location>
</feature>
<comment type="caution">
    <text evidence="3">The sequence shown here is derived from an EMBL/GenBank/DDBJ whole genome shotgun (WGS) entry which is preliminary data.</text>
</comment>
<evidence type="ECO:0000259" key="2">
    <source>
        <dbReference type="Pfam" id="PF22768"/>
    </source>
</evidence>